<name>A0AAV4DJW7_9GAST</name>
<reference evidence="2 3" key="1">
    <citation type="journal article" date="2021" name="Elife">
        <title>Chloroplast acquisition without the gene transfer in kleptoplastic sea slugs, Plakobranchus ocellatus.</title>
        <authorList>
            <person name="Maeda T."/>
            <person name="Takahashi S."/>
            <person name="Yoshida T."/>
            <person name="Shimamura S."/>
            <person name="Takaki Y."/>
            <person name="Nagai Y."/>
            <person name="Toyoda A."/>
            <person name="Suzuki Y."/>
            <person name="Arimoto A."/>
            <person name="Ishii H."/>
            <person name="Satoh N."/>
            <person name="Nishiyama T."/>
            <person name="Hasebe M."/>
            <person name="Maruyama T."/>
            <person name="Minagawa J."/>
            <person name="Obokata J."/>
            <person name="Shigenobu S."/>
        </authorList>
    </citation>
    <scope>NUCLEOTIDE SEQUENCE [LARGE SCALE GENOMIC DNA]</scope>
</reference>
<protein>
    <submittedName>
        <fullName evidence="2">Uncharacterized protein</fullName>
    </submittedName>
</protein>
<organism evidence="2 3">
    <name type="scientific">Plakobranchus ocellatus</name>
    <dbReference type="NCBI Taxonomy" id="259542"/>
    <lineage>
        <taxon>Eukaryota</taxon>
        <taxon>Metazoa</taxon>
        <taxon>Spiralia</taxon>
        <taxon>Lophotrochozoa</taxon>
        <taxon>Mollusca</taxon>
        <taxon>Gastropoda</taxon>
        <taxon>Heterobranchia</taxon>
        <taxon>Euthyneura</taxon>
        <taxon>Panpulmonata</taxon>
        <taxon>Sacoglossa</taxon>
        <taxon>Placobranchoidea</taxon>
        <taxon>Plakobranchidae</taxon>
        <taxon>Plakobranchus</taxon>
    </lineage>
</organism>
<dbReference type="Proteomes" id="UP000735302">
    <property type="component" value="Unassembled WGS sequence"/>
</dbReference>
<accession>A0AAV4DJW7</accession>
<evidence type="ECO:0000313" key="3">
    <source>
        <dbReference type="Proteomes" id="UP000735302"/>
    </source>
</evidence>
<feature type="compositionally biased region" description="Low complexity" evidence="1">
    <location>
        <begin position="78"/>
        <end position="89"/>
    </location>
</feature>
<gene>
    <name evidence="2" type="ORF">PoB_007082900</name>
</gene>
<keyword evidence="3" id="KW-1185">Reference proteome</keyword>
<dbReference type="EMBL" id="BLXT01007949">
    <property type="protein sequence ID" value="GFO44324.1"/>
    <property type="molecule type" value="Genomic_DNA"/>
</dbReference>
<feature type="region of interest" description="Disordered" evidence="1">
    <location>
        <begin position="60"/>
        <end position="159"/>
    </location>
</feature>
<dbReference type="AlphaFoldDB" id="A0AAV4DJW7"/>
<evidence type="ECO:0000256" key="1">
    <source>
        <dbReference type="SAM" id="MobiDB-lite"/>
    </source>
</evidence>
<proteinExistence type="predicted"/>
<feature type="compositionally biased region" description="Low complexity" evidence="1">
    <location>
        <begin position="119"/>
        <end position="128"/>
    </location>
</feature>
<sequence length="159" mass="16733">MLQGFSSKRKRADYGKQLSMEREIFHDFVLVDLPISRPPPTAPIPCPAPTRSVRPPVAVLGVFPSSPLPPDVFHDSSETLSSSGSSITTIPAPGQATGQPVASPSPGGPRRHGSGGGQQQQQQQYHQQADLFSMDNSNSSSGSSRTGGRGRGSPDDLLS</sequence>
<comment type="caution">
    <text evidence="2">The sequence shown here is derived from an EMBL/GenBank/DDBJ whole genome shotgun (WGS) entry which is preliminary data.</text>
</comment>
<evidence type="ECO:0000313" key="2">
    <source>
        <dbReference type="EMBL" id="GFO44324.1"/>
    </source>
</evidence>